<evidence type="ECO:0000313" key="4">
    <source>
        <dbReference type="Proteomes" id="UP000595662"/>
    </source>
</evidence>
<dbReference type="Pfam" id="PF22936">
    <property type="entry name" value="Pol_BBD"/>
    <property type="match status" value="1"/>
</dbReference>
<dbReference type="InterPro" id="IPR054722">
    <property type="entry name" value="PolX-like_BBD"/>
</dbReference>
<evidence type="ECO:0000259" key="2">
    <source>
        <dbReference type="Pfam" id="PF22936"/>
    </source>
</evidence>
<dbReference type="PANTHER" id="PTHR33481">
    <property type="entry name" value="REVERSE TRANSCRIPTASE"/>
    <property type="match status" value="1"/>
</dbReference>
<dbReference type="InterPro" id="IPR036397">
    <property type="entry name" value="RNaseH_sf"/>
</dbReference>
<dbReference type="InterPro" id="IPR012337">
    <property type="entry name" value="RNaseH-like_sf"/>
</dbReference>
<reference evidence="3 4" key="1">
    <citation type="submission" date="2020-08" db="EMBL/GenBank/DDBJ databases">
        <title>The completed genome sequence of the pathogenic ascomycete fungus Penicillium digitatum.</title>
        <authorList>
            <person name="Wang M."/>
        </authorList>
    </citation>
    <scope>NUCLEOTIDE SEQUENCE [LARGE SCALE GENOMIC DNA]</scope>
    <source>
        <strain evidence="3 4">PdW03</strain>
    </source>
</reference>
<gene>
    <name evidence="3" type="ORF">Pdw03_9002</name>
</gene>
<feature type="compositionally biased region" description="Basic and acidic residues" evidence="1">
    <location>
        <begin position="309"/>
        <end position="319"/>
    </location>
</feature>
<feature type="domain" description="Retrovirus-related Pol polyprotein from transposon TNT 1-94-like beta-barrel" evidence="2">
    <location>
        <begin position="462"/>
        <end position="545"/>
    </location>
</feature>
<dbReference type="Gene3D" id="3.30.420.10">
    <property type="entry name" value="Ribonuclease H-like superfamily/Ribonuclease H"/>
    <property type="match status" value="1"/>
</dbReference>
<dbReference type="GO" id="GO:0003676">
    <property type="term" value="F:nucleic acid binding"/>
    <property type="evidence" value="ECO:0007669"/>
    <property type="project" value="InterPro"/>
</dbReference>
<evidence type="ECO:0000313" key="3">
    <source>
        <dbReference type="EMBL" id="QQK45101.1"/>
    </source>
</evidence>
<proteinExistence type="predicted"/>
<feature type="compositionally biased region" description="Basic and acidic residues" evidence="1">
    <location>
        <begin position="282"/>
        <end position="294"/>
    </location>
</feature>
<dbReference type="Proteomes" id="UP000595662">
    <property type="component" value="Chromosome 3"/>
</dbReference>
<protein>
    <recommendedName>
        <fullName evidence="2">Retrovirus-related Pol polyprotein from transposon TNT 1-94-like beta-barrel domain-containing protein</fullName>
    </recommendedName>
</protein>
<name>A0A7T6XPZ7_PENDI</name>
<dbReference type="EMBL" id="CP060776">
    <property type="protein sequence ID" value="QQK45101.1"/>
    <property type="molecule type" value="Genomic_DNA"/>
</dbReference>
<feature type="region of interest" description="Disordered" evidence="1">
    <location>
        <begin position="266"/>
        <end position="319"/>
    </location>
</feature>
<feature type="region of interest" description="Disordered" evidence="1">
    <location>
        <begin position="793"/>
        <end position="826"/>
    </location>
</feature>
<dbReference type="GeneID" id="90953155"/>
<evidence type="ECO:0000256" key="1">
    <source>
        <dbReference type="SAM" id="MobiDB-lite"/>
    </source>
</evidence>
<sequence length="1478" mass="166208">MQASYNIEDFTINSHEIDISSAVPKLKGQSNFRDWETALYIALAANNRYYTYMISNGIPIPKIPEYQDSSPEAVRNLLIEEAQDLAGDHTTTVVISVAEIRDRVKQVIESNIVLRKEYNLKCTNWDLCNSRANLLLRGTLSPEPFSHIAQNTDVRDSFKKLRATYAVTSHQHSFARYTKWTDLRFKNGTASEFVRKFQETLRDLTSIDGKINSVYVLCQFKKAINENPKCYAFFQNLRVDEKDVNLMDQVYAEFLEVNIHNRSMNPSYNANSTTVQTSSSSHNDKKKDTKKGGNDKQSNSNNSSNNNNNKDKPSKKKTDFVREENVILCRHLGTLGNHYSNKCPLLKNSANATTIQQPQQQPLFQQVAFPQPGQIIGQVDNQGRILSLPQQQPRQGANAIFAPASYPTVPQKGPPSGDPLARYNNLFTNVLFAGIQANAVHGSHIVSKEGLLANDNNDVTRWMIDSGTSTHMTPHRSVFVNFRRCVLPVSTATGDVFYTEGYGDVILHLLDQDSSGQMAPLTLQKVWLAPDLRSSLISMSALDKADIGTWTKNGMMTFKHQDFYGPESTMGFATCEGEHYWLNCAGIDKIDHMIDCNLVTGSPNSVFATQREIIPISIDLAHRRACHAGEERVRKMEIFADGVKLKKGAGVTFPCAPCIKGKGHALPFGEERSIRSKPGEFIHLDVWGPISIASHGVTEVYIQLETYLKTQFNYVIKKVYGDDAPEHKPLAAYLASKGTIERSRNVIFNENPSPANLPDPAYDLNITGMNQEHEHDSQDRHIPIDFLRPHLENPFNIRSTSPPSPTVEDDPEDQTRAPNALDPSNPALFEEDLAWSNDEMAGSFGRCVVEQRVDTGAHFEAGGRGVLVEPQPVSRQVVNMDIPLETTIDLSQENPLQDDEDHDQSPLQHDQVTFEHNFSRLDPVPDDRSRDQSYVQPIQPIQPETGQLRRSTRIKNPSRAYIESLASKSFFDSNVLRLLAEQPEILNVRLLAKDVQSILAWGEYNKVAFAPEKLEMIHITRHRGDESPSIVVNDRLTIDPVQAKKPGYTPTLRWLGVFFDRKLTWRSHILARAGKARAVAQHIRNLARTTCGPPASSLRKAVITCVIPSLTFGTEAWYGGRNRPAKQASKGTVSARVGWHINVIESTLALAIRGVLPVWRTTPTPSLFRDAGIPSGYATLEEAKLRFALRLNTIHKGHTLVRRIRPPMITRGRGTGTRQPAKTIIQRLGSILPEVPRPTLSPPHYSPGCRIDPTGGIDKATASKAFQVWQESLPPTDICVFSDGSEQWQEGINLRWAPGHTGIEGNEAADTLAGEGALRGSAIGMEAEPTISGIRSIFRELRNEARLRWWDTVSQKLSQWYRRWSDTYEIDSLPELELRRPALHRWLALRSSHGDFDWYHRKFNHEDAKLDCSCGRRKSPEHLALCHKTQRSFRHWPKRPPTPPTDRTEAVAYLRSLDPKQFVELLELTSFYSRVCTR</sequence>
<feature type="compositionally biased region" description="Low complexity" evidence="1">
    <location>
        <begin position="295"/>
        <end position="308"/>
    </location>
</feature>
<accession>A0A7T6XPZ7</accession>
<dbReference type="VEuPathDB" id="FungiDB:PDIP_34330"/>
<organism evidence="3 4">
    <name type="scientific">Penicillium digitatum</name>
    <name type="common">Green mold</name>
    <dbReference type="NCBI Taxonomy" id="36651"/>
    <lineage>
        <taxon>Eukaryota</taxon>
        <taxon>Fungi</taxon>
        <taxon>Dikarya</taxon>
        <taxon>Ascomycota</taxon>
        <taxon>Pezizomycotina</taxon>
        <taxon>Eurotiomycetes</taxon>
        <taxon>Eurotiomycetidae</taxon>
        <taxon>Eurotiales</taxon>
        <taxon>Aspergillaceae</taxon>
        <taxon>Penicillium</taxon>
    </lineage>
</organism>
<feature type="compositionally biased region" description="Polar residues" evidence="1">
    <location>
        <begin position="266"/>
        <end position="276"/>
    </location>
</feature>
<dbReference type="SUPFAM" id="SSF53098">
    <property type="entry name" value="Ribonuclease H-like"/>
    <property type="match status" value="1"/>
</dbReference>
<dbReference type="VEuPathDB" id="FungiDB:PDIP_01670"/>
<dbReference type="RefSeq" id="XP_065957199.1">
    <property type="nucleotide sequence ID" value="XM_066102116.1"/>
</dbReference>
<dbReference type="PANTHER" id="PTHR33481:SF1">
    <property type="entry name" value="ENDONUCLEASE_EXONUCLEASE_PHOSPHATASE DOMAIN-CONTAINING PROTEIN-RELATED"/>
    <property type="match status" value="1"/>
</dbReference>